<evidence type="ECO:0000313" key="3">
    <source>
        <dbReference type="EMBL" id="CAF9909951.1"/>
    </source>
</evidence>
<dbReference type="Pfam" id="PF08595">
    <property type="entry name" value="RXT2_N"/>
    <property type="match status" value="1"/>
</dbReference>
<accession>A0A8H3EW57</accession>
<organism evidence="3 4">
    <name type="scientific">Imshaugia aleurites</name>
    <dbReference type="NCBI Taxonomy" id="172621"/>
    <lineage>
        <taxon>Eukaryota</taxon>
        <taxon>Fungi</taxon>
        <taxon>Dikarya</taxon>
        <taxon>Ascomycota</taxon>
        <taxon>Pezizomycotina</taxon>
        <taxon>Lecanoromycetes</taxon>
        <taxon>OSLEUM clade</taxon>
        <taxon>Lecanoromycetidae</taxon>
        <taxon>Lecanorales</taxon>
        <taxon>Lecanorineae</taxon>
        <taxon>Parmeliaceae</taxon>
        <taxon>Imshaugia</taxon>
    </lineage>
</organism>
<feature type="compositionally biased region" description="Basic and acidic residues" evidence="1">
    <location>
        <begin position="529"/>
        <end position="543"/>
    </location>
</feature>
<protein>
    <recommendedName>
        <fullName evidence="2">Transcriptional regulatory protein RXT2 N-terminal domain-containing protein</fullName>
    </recommendedName>
</protein>
<name>A0A8H3EW57_9LECA</name>
<feature type="compositionally biased region" description="Basic and acidic residues" evidence="1">
    <location>
        <begin position="293"/>
        <end position="304"/>
    </location>
</feature>
<dbReference type="InterPro" id="IPR013904">
    <property type="entry name" value="RXT2_N"/>
</dbReference>
<dbReference type="InterPro" id="IPR039602">
    <property type="entry name" value="Rxt2"/>
</dbReference>
<dbReference type="GO" id="GO:0005829">
    <property type="term" value="C:cytosol"/>
    <property type="evidence" value="ECO:0007669"/>
    <property type="project" value="TreeGrafter"/>
</dbReference>
<keyword evidence="4" id="KW-1185">Reference proteome</keyword>
<dbReference type="PANTHER" id="PTHR28232">
    <property type="entry name" value="TRANSCRIPTIONAL REGULATORY PROTEIN RXT2"/>
    <property type="match status" value="1"/>
</dbReference>
<gene>
    <name evidence="3" type="ORF">IMSHALPRED_008514</name>
</gene>
<feature type="region of interest" description="Disordered" evidence="1">
    <location>
        <begin position="81"/>
        <end position="102"/>
    </location>
</feature>
<feature type="compositionally biased region" description="Polar residues" evidence="1">
    <location>
        <begin position="365"/>
        <end position="375"/>
    </location>
</feature>
<dbReference type="AlphaFoldDB" id="A0A8H3EW57"/>
<reference evidence="3" key="1">
    <citation type="submission" date="2021-03" db="EMBL/GenBank/DDBJ databases">
        <authorList>
            <person name="Tagirdzhanova G."/>
        </authorList>
    </citation>
    <scope>NUCLEOTIDE SEQUENCE</scope>
</reference>
<proteinExistence type="predicted"/>
<dbReference type="GO" id="GO:0033698">
    <property type="term" value="C:Rpd3L complex"/>
    <property type="evidence" value="ECO:0007669"/>
    <property type="project" value="TreeGrafter"/>
</dbReference>
<dbReference type="OrthoDB" id="2405722at2759"/>
<sequence>MAQTRVTQETKDTILGMKSAIARYQDSSDSDDPYLQTTNRGNKLKRKAHHMQDAQSGRITGTKAYKRTIEHAGYRRNILRRNPKRYDEDGEELEDDDEDEEADVRAAEENPYAEIQLENLLLPLTSPASLPNHPSLSVPYLSSTLTNMAQHACEMVHRERRTLNNAKQLLKKLRGDDTWIPCSMFYSKSDEVLFSTEHLYTANPPNGVTRPPRRFDTQERMVNGVVNGDRQLENRNGVKLGTELANVNGAHEDTPEEDSIDAMERAAYGTLHPSPPTEARKEEVRKTNVPPDLEMKDANNKDTESQGAKPEDSEELERSLEDEIVDIVGPEASITGPIEPGDTLDPDMGSGRNSRHNSNNDDSKTQASPHPNDTLPTAAHPPASGSTAPATENTRDEEIEDNIDADDETKSSPRRMRTRAQAQAAHPPPPPTPPTASRSSSIPPPIHPLFITPPAAIASRDIGLPPAEAEETRRMLTLYVQKQEEVCRGADRLYQGLLKADRQRLTVWKWCKAEGHVGEMSDGEDWYDREEWGLEEEGLRKGDDDEEEGGGQGKKTRGRRA</sequence>
<evidence type="ECO:0000313" key="4">
    <source>
        <dbReference type="Proteomes" id="UP000664534"/>
    </source>
</evidence>
<evidence type="ECO:0000259" key="2">
    <source>
        <dbReference type="Pfam" id="PF08595"/>
    </source>
</evidence>
<feature type="compositionally biased region" description="Acidic residues" evidence="1">
    <location>
        <begin position="88"/>
        <end position="102"/>
    </location>
</feature>
<feature type="compositionally biased region" description="Acidic residues" evidence="1">
    <location>
        <begin position="395"/>
        <end position="407"/>
    </location>
</feature>
<dbReference type="PANTHER" id="PTHR28232:SF1">
    <property type="entry name" value="TRANSCRIPTIONAL REGULATORY PROTEIN RXT2"/>
    <property type="match status" value="1"/>
</dbReference>
<dbReference type="EMBL" id="CAJPDT010000006">
    <property type="protein sequence ID" value="CAF9909951.1"/>
    <property type="molecule type" value="Genomic_DNA"/>
</dbReference>
<dbReference type="Proteomes" id="UP000664534">
    <property type="component" value="Unassembled WGS sequence"/>
</dbReference>
<feature type="region of interest" description="Disordered" evidence="1">
    <location>
        <begin position="528"/>
        <end position="561"/>
    </location>
</feature>
<comment type="caution">
    <text evidence="3">The sequence shown here is derived from an EMBL/GenBank/DDBJ whole genome shotgun (WGS) entry which is preliminary data.</text>
</comment>
<feature type="region of interest" description="Disordered" evidence="1">
    <location>
        <begin position="24"/>
        <end position="55"/>
    </location>
</feature>
<feature type="domain" description="Transcriptional regulatory protein RXT2 N-terminal" evidence="2">
    <location>
        <begin position="38"/>
        <end position="176"/>
    </location>
</feature>
<evidence type="ECO:0000256" key="1">
    <source>
        <dbReference type="SAM" id="MobiDB-lite"/>
    </source>
</evidence>
<feature type="region of interest" description="Disordered" evidence="1">
    <location>
        <begin position="269"/>
        <end position="451"/>
    </location>
</feature>